<dbReference type="OrthoDB" id="3427787at2"/>
<protein>
    <submittedName>
        <fullName evidence="3">Universal stress protein</fullName>
    </submittedName>
</protein>
<dbReference type="Proteomes" id="UP000275225">
    <property type="component" value="Unassembled WGS sequence"/>
</dbReference>
<feature type="domain" description="UspA" evidence="2">
    <location>
        <begin position="4"/>
        <end position="136"/>
    </location>
</feature>
<evidence type="ECO:0000256" key="1">
    <source>
        <dbReference type="ARBA" id="ARBA00008791"/>
    </source>
</evidence>
<dbReference type="Pfam" id="PF00582">
    <property type="entry name" value="Usp"/>
    <property type="match status" value="1"/>
</dbReference>
<dbReference type="PANTHER" id="PTHR46268">
    <property type="entry name" value="STRESS RESPONSE PROTEIN NHAX"/>
    <property type="match status" value="1"/>
</dbReference>
<gene>
    <name evidence="3" type="ORF">EHW97_04205</name>
</gene>
<dbReference type="SUPFAM" id="SSF52402">
    <property type="entry name" value="Adenine nucleotide alpha hydrolases-like"/>
    <property type="match status" value="1"/>
</dbReference>
<dbReference type="InterPro" id="IPR006015">
    <property type="entry name" value="Universal_stress_UspA"/>
</dbReference>
<dbReference type="InterPro" id="IPR006016">
    <property type="entry name" value="UspA"/>
</dbReference>
<accession>A0A3N6YGL3</accession>
<keyword evidence="4" id="KW-1185">Reference proteome</keyword>
<dbReference type="InterPro" id="IPR014729">
    <property type="entry name" value="Rossmann-like_a/b/a_fold"/>
</dbReference>
<dbReference type="PRINTS" id="PR01438">
    <property type="entry name" value="UNVRSLSTRESS"/>
</dbReference>
<organism evidence="3 4">
    <name type="scientific">Aeromicrobium camelliae</name>
    <dbReference type="NCBI Taxonomy" id="1538144"/>
    <lineage>
        <taxon>Bacteria</taxon>
        <taxon>Bacillati</taxon>
        <taxon>Actinomycetota</taxon>
        <taxon>Actinomycetes</taxon>
        <taxon>Propionibacteriales</taxon>
        <taxon>Nocardioidaceae</taxon>
        <taxon>Aeromicrobium</taxon>
    </lineage>
</organism>
<dbReference type="PANTHER" id="PTHR46268:SF6">
    <property type="entry name" value="UNIVERSAL STRESS PROTEIN UP12"/>
    <property type="match status" value="1"/>
</dbReference>
<sequence>MDLIIVGVDGSSTALSAARTAAALARALEARLHVITAVTRDSLDYEDAQHHVQVDVAGDAEDLAAQTAETLRSVAPQVTSAVVTGRPADALVSEAERLGADLIVVGNRRVQSSVARVMGSIATAVAHHAPCDVYIAHTSR</sequence>
<dbReference type="EMBL" id="RQJX01000004">
    <property type="protein sequence ID" value="RQN08914.1"/>
    <property type="molecule type" value="Genomic_DNA"/>
</dbReference>
<evidence type="ECO:0000313" key="4">
    <source>
        <dbReference type="Proteomes" id="UP000275225"/>
    </source>
</evidence>
<dbReference type="AlphaFoldDB" id="A0A3N6YGL3"/>
<evidence type="ECO:0000259" key="2">
    <source>
        <dbReference type="Pfam" id="PF00582"/>
    </source>
</evidence>
<comment type="similarity">
    <text evidence="1">Belongs to the universal stress protein A family.</text>
</comment>
<name>A0A3N6YGL3_9ACTN</name>
<dbReference type="Gene3D" id="3.40.50.620">
    <property type="entry name" value="HUPs"/>
    <property type="match status" value="1"/>
</dbReference>
<comment type="caution">
    <text evidence="3">The sequence shown here is derived from an EMBL/GenBank/DDBJ whole genome shotgun (WGS) entry which is preliminary data.</text>
</comment>
<dbReference type="CDD" id="cd00293">
    <property type="entry name" value="USP-like"/>
    <property type="match status" value="1"/>
</dbReference>
<evidence type="ECO:0000313" key="3">
    <source>
        <dbReference type="EMBL" id="RQN08914.1"/>
    </source>
</evidence>
<reference evidence="3 4" key="1">
    <citation type="submission" date="2018-11" db="EMBL/GenBank/DDBJ databases">
        <authorList>
            <person name="Li F."/>
        </authorList>
    </citation>
    <scope>NUCLEOTIDE SEQUENCE [LARGE SCALE GENOMIC DNA]</scope>
    <source>
        <strain evidence="3 4">YS17T</strain>
    </source>
</reference>
<proteinExistence type="inferred from homology"/>
<dbReference type="RefSeq" id="WP_124235922.1">
    <property type="nucleotide sequence ID" value="NZ_JBHUFI010000001.1"/>
</dbReference>